<feature type="compositionally biased region" description="Basic and acidic residues" evidence="1">
    <location>
        <begin position="118"/>
        <end position="128"/>
    </location>
</feature>
<reference evidence="2 3" key="1">
    <citation type="submission" date="2019-01" db="EMBL/GenBank/DDBJ databases">
        <title>A draft genome assembly of the solar-powered sea slug Elysia chlorotica.</title>
        <authorList>
            <person name="Cai H."/>
            <person name="Li Q."/>
            <person name="Fang X."/>
            <person name="Li J."/>
            <person name="Curtis N.E."/>
            <person name="Altenburger A."/>
            <person name="Shibata T."/>
            <person name="Feng M."/>
            <person name="Maeda T."/>
            <person name="Schwartz J.A."/>
            <person name="Shigenobu S."/>
            <person name="Lundholm N."/>
            <person name="Nishiyama T."/>
            <person name="Yang H."/>
            <person name="Hasebe M."/>
            <person name="Li S."/>
            <person name="Pierce S.K."/>
            <person name="Wang J."/>
        </authorList>
    </citation>
    <scope>NUCLEOTIDE SEQUENCE [LARGE SCALE GENOMIC DNA]</scope>
    <source>
        <strain evidence="2">EC2010</strain>
        <tissue evidence="2">Whole organism of an adult</tissue>
    </source>
</reference>
<comment type="caution">
    <text evidence="2">The sequence shown here is derived from an EMBL/GenBank/DDBJ whole genome shotgun (WGS) entry which is preliminary data.</text>
</comment>
<dbReference type="AlphaFoldDB" id="A0A433U5N9"/>
<protein>
    <submittedName>
        <fullName evidence="2">Uncharacterized protein</fullName>
    </submittedName>
</protein>
<dbReference type="EMBL" id="RQTK01000064">
    <property type="protein sequence ID" value="RUS89156.1"/>
    <property type="molecule type" value="Genomic_DNA"/>
</dbReference>
<keyword evidence="3" id="KW-1185">Reference proteome</keyword>
<evidence type="ECO:0000313" key="2">
    <source>
        <dbReference type="EMBL" id="RUS89156.1"/>
    </source>
</evidence>
<proteinExistence type="predicted"/>
<evidence type="ECO:0000313" key="3">
    <source>
        <dbReference type="Proteomes" id="UP000271974"/>
    </source>
</evidence>
<feature type="compositionally biased region" description="Polar residues" evidence="1">
    <location>
        <begin position="70"/>
        <end position="80"/>
    </location>
</feature>
<feature type="compositionally biased region" description="Polar residues" evidence="1">
    <location>
        <begin position="395"/>
        <end position="408"/>
    </location>
</feature>
<evidence type="ECO:0000256" key="1">
    <source>
        <dbReference type="SAM" id="MobiDB-lite"/>
    </source>
</evidence>
<dbReference type="Proteomes" id="UP000271974">
    <property type="component" value="Unassembled WGS sequence"/>
</dbReference>
<dbReference type="OrthoDB" id="10522736at2759"/>
<feature type="compositionally biased region" description="Basic and acidic residues" evidence="1">
    <location>
        <begin position="382"/>
        <end position="393"/>
    </location>
</feature>
<name>A0A433U5N9_ELYCH</name>
<sequence>MSEGTAVFSNISGVDPLPARLQDMTPSPLPCPEQTNESALSNSSVCLSPTHPPSSPGNGSQGYGSDSPKGDNSSVKSPGSSPGRHLTPKSILSCKHISNRFSPSINSKCIQAPHVHSHVTDEDLDSSKSKPPSAPKQLKKRPSQYPAIKTENSFCQTVFRVPSPVPSKIISWGSDDNLGGVRYQNSGSASPARLSIVSSGDLPLDQSPGDLGSAGCSKSSLTNLMPLQLTADKRSVTSSSKPKGMSLDTPATPSRDNAIAGILKTPTRSRNGSPNGLTSSAGLISPVNNGSSVKSTDFSSNRSLKLFATTLSGADMFNNQGRVSSESCLEDKASTMLLNGVNKFHSSSQELSDNRSVTFQADQMSQVFNRFKVLFESGDSTTPDKLDNRDVQRLVDTQPSDKASSGFV</sequence>
<feature type="region of interest" description="Disordered" evidence="1">
    <location>
        <begin position="382"/>
        <end position="408"/>
    </location>
</feature>
<feature type="region of interest" description="Disordered" evidence="1">
    <location>
        <begin position="1"/>
        <end position="89"/>
    </location>
</feature>
<feature type="region of interest" description="Disordered" evidence="1">
    <location>
        <begin position="233"/>
        <end position="256"/>
    </location>
</feature>
<feature type="compositionally biased region" description="Polar residues" evidence="1">
    <location>
        <begin position="33"/>
        <end position="47"/>
    </location>
</feature>
<accession>A0A433U5N9</accession>
<feature type="region of interest" description="Disordered" evidence="1">
    <location>
        <begin position="116"/>
        <end position="147"/>
    </location>
</feature>
<gene>
    <name evidence="2" type="ORF">EGW08_003099</name>
</gene>
<organism evidence="2 3">
    <name type="scientific">Elysia chlorotica</name>
    <name type="common">Eastern emerald elysia</name>
    <name type="synonym">Sea slug</name>
    <dbReference type="NCBI Taxonomy" id="188477"/>
    <lineage>
        <taxon>Eukaryota</taxon>
        <taxon>Metazoa</taxon>
        <taxon>Spiralia</taxon>
        <taxon>Lophotrochozoa</taxon>
        <taxon>Mollusca</taxon>
        <taxon>Gastropoda</taxon>
        <taxon>Heterobranchia</taxon>
        <taxon>Euthyneura</taxon>
        <taxon>Panpulmonata</taxon>
        <taxon>Sacoglossa</taxon>
        <taxon>Placobranchoidea</taxon>
        <taxon>Plakobranchidae</taxon>
        <taxon>Elysia</taxon>
    </lineage>
</organism>